<comment type="caution">
    <text evidence="4">The sequence shown here is derived from an EMBL/GenBank/DDBJ whole genome shotgun (WGS) entry which is preliminary data.</text>
</comment>
<dbReference type="PANTHER" id="PTHR42714:SF6">
    <property type="entry name" value="TRANSLATION INITIATION FACTOR IF-2"/>
    <property type="match status" value="1"/>
</dbReference>
<name>A0ABW5C9E2_9PROT</name>
<dbReference type="Pfam" id="PF01926">
    <property type="entry name" value="MMR_HSR1"/>
    <property type="match status" value="1"/>
</dbReference>
<reference evidence="5" key="1">
    <citation type="journal article" date="2019" name="Int. J. Syst. Evol. Microbiol.">
        <title>The Global Catalogue of Microorganisms (GCM) 10K type strain sequencing project: providing services to taxonomists for standard genome sequencing and annotation.</title>
        <authorList>
            <consortium name="The Broad Institute Genomics Platform"/>
            <consortium name="The Broad Institute Genome Sequencing Center for Infectious Disease"/>
            <person name="Wu L."/>
            <person name="Ma J."/>
        </authorList>
    </citation>
    <scope>NUCLEOTIDE SEQUENCE [LARGE SCALE GENOMIC DNA]</scope>
    <source>
        <strain evidence="5">KCTC 15012</strain>
    </source>
</reference>
<dbReference type="Pfam" id="PF18128">
    <property type="entry name" value="HydF_dimer"/>
    <property type="match status" value="1"/>
</dbReference>
<accession>A0ABW5C9E2</accession>
<dbReference type="InterPro" id="IPR027417">
    <property type="entry name" value="P-loop_NTPase"/>
</dbReference>
<dbReference type="EMBL" id="JBHUIY010000004">
    <property type="protein sequence ID" value="MFD2232821.1"/>
    <property type="molecule type" value="Genomic_DNA"/>
</dbReference>
<evidence type="ECO:0000259" key="3">
    <source>
        <dbReference type="Pfam" id="PF18133"/>
    </source>
</evidence>
<dbReference type="Proteomes" id="UP001597296">
    <property type="component" value="Unassembled WGS sequence"/>
</dbReference>
<dbReference type="Gene3D" id="3.40.50.11420">
    <property type="match status" value="1"/>
</dbReference>
<dbReference type="InterPro" id="IPR006073">
    <property type="entry name" value="GTP-bd"/>
</dbReference>
<feature type="domain" description="Hydrogen maturase F tetramerization" evidence="3">
    <location>
        <begin position="276"/>
        <end position="389"/>
    </location>
</feature>
<dbReference type="NCBIfam" id="TIGR03918">
    <property type="entry name" value="GTP_HydF"/>
    <property type="match status" value="1"/>
</dbReference>
<dbReference type="NCBIfam" id="TIGR00231">
    <property type="entry name" value="small_GTP"/>
    <property type="match status" value="1"/>
</dbReference>
<dbReference type="InterPro" id="IPR005225">
    <property type="entry name" value="Small_GTP-bd"/>
</dbReference>
<dbReference type="InterPro" id="IPR040644">
    <property type="entry name" value="HydF_tetramer"/>
</dbReference>
<evidence type="ECO:0000259" key="2">
    <source>
        <dbReference type="Pfam" id="PF18128"/>
    </source>
</evidence>
<dbReference type="InterPro" id="IPR023873">
    <property type="entry name" value="FeFe-hyd_GTPase_HydF"/>
</dbReference>
<keyword evidence="5" id="KW-1185">Reference proteome</keyword>
<dbReference type="Pfam" id="PF18133">
    <property type="entry name" value="HydF_tetramer"/>
    <property type="match status" value="1"/>
</dbReference>
<dbReference type="Gene3D" id="3.40.50.11410">
    <property type="match status" value="1"/>
</dbReference>
<evidence type="ECO:0000313" key="5">
    <source>
        <dbReference type="Proteomes" id="UP001597296"/>
    </source>
</evidence>
<dbReference type="Gene3D" id="3.40.50.300">
    <property type="entry name" value="P-loop containing nucleotide triphosphate hydrolases"/>
    <property type="match status" value="1"/>
</dbReference>
<feature type="domain" description="G" evidence="1">
    <location>
        <begin position="12"/>
        <end position="125"/>
    </location>
</feature>
<dbReference type="RefSeq" id="WP_377314477.1">
    <property type="nucleotide sequence ID" value="NZ_JBHUIY010000004.1"/>
</dbReference>
<evidence type="ECO:0000313" key="4">
    <source>
        <dbReference type="EMBL" id="MFD2232821.1"/>
    </source>
</evidence>
<dbReference type="PANTHER" id="PTHR42714">
    <property type="entry name" value="TRNA MODIFICATION GTPASE GTPBP3"/>
    <property type="match status" value="1"/>
</dbReference>
<sequence length="405" mass="42654">MQETPRGLRLHIGLFGRRNVGKSSLINALTGQAVSIVSDQPGTTTDPVEKPLELAPIGPVLFVDTAGIDDDGALGQARVRRTEAVLERVDLALLVLGPEGVSRFETDLAATLRDRGTPMLVVRNKADLAAPQAAAGLGAEALAVSALTGAGIDELRQAITRLAPAARLEEPRLAGDLVPAGELAVLVVPIDLGAPKGRLILPQVQVIREMLDSDALTLVVKERELSGALERLKTPPRLVICDSQVVLKACADTPPTIPLTTFSILMARFKADLDRLAAGAAAIPRLKPGDRVLIGETCGHHPLADDIGRVKIPRWLNQYVGGGIKIEVAAGKDFPDDLSPYALIIQCGGCTVTRRAMLARLDRAGRQGVPMTNYGVAISLLQGVLPRALGCFPSALAAFERAAAS</sequence>
<gene>
    <name evidence="4" type="primary">hydF</name>
    <name evidence="4" type="ORF">ACFSNB_03290</name>
</gene>
<proteinExistence type="predicted"/>
<feature type="domain" description="Hydrogen maturase F dimerization" evidence="2">
    <location>
        <begin position="173"/>
        <end position="270"/>
    </location>
</feature>
<organism evidence="4 5">
    <name type="scientific">Phaeospirillum tilakii</name>
    <dbReference type="NCBI Taxonomy" id="741673"/>
    <lineage>
        <taxon>Bacteria</taxon>
        <taxon>Pseudomonadati</taxon>
        <taxon>Pseudomonadota</taxon>
        <taxon>Alphaproteobacteria</taxon>
        <taxon>Rhodospirillales</taxon>
        <taxon>Rhodospirillaceae</taxon>
        <taxon>Phaeospirillum</taxon>
    </lineage>
</organism>
<dbReference type="CDD" id="cd00880">
    <property type="entry name" value="Era_like"/>
    <property type="match status" value="1"/>
</dbReference>
<dbReference type="InterPro" id="IPR041606">
    <property type="entry name" value="HydF_dimer"/>
</dbReference>
<evidence type="ECO:0000259" key="1">
    <source>
        <dbReference type="Pfam" id="PF01926"/>
    </source>
</evidence>
<dbReference type="PRINTS" id="PR00326">
    <property type="entry name" value="GTP1OBG"/>
</dbReference>
<protein>
    <submittedName>
        <fullName evidence="4">[FeFe] hydrogenase H-cluster maturation GTPase HydF</fullName>
    </submittedName>
</protein>
<dbReference type="SUPFAM" id="SSF52540">
    <property type="entry name" value="P-loop containing nucleoside triphosphate hydrolases"/>
    <property type="match status" value="1"/>
</dbReference>